<name>H6RL28_BLASD</name>
<sequence>MDLQLQLRVETEMGALPGVQRLLIGSVRW</sequence>
<accession>H6RL28</accession>
<evidence type="ECO:0000313" key="2">
    <source>
        <dbReference type="Proteomes" id="UP000007517"/>
    </source>
</evidence>
<reference evidence="1 2" key="1">
    <citation type="journal article" date="2012" name="J. Bacteriol.">
        <title>Genome Sequence of Blastococcus saxobsidens DD2, a Stone-Inhabiting Bacterium.</title>
        <authorList>
            <person name="Chouaia B."/>
            <person name="Crotti E."/>
            <person name="Brusetti L."/>
            <person name="Daffonchio D."/>
            <person name="Essoussi I."/>
            <person name="Nouioui I."/>
            <person name="Sbissi I."/>
            <person name="Ghodhbane-Gtari F."/>
            <person name="Gtari M."/>
            <person name="Vacherie B."/>
            <person name="Barbe V."/>
            <person name="Medigue C."/>
            <person name="Gury J."/>
            <person name="Pujic P."/>
            <person name="Normand P."/>
        </authorList>
    </citation>
    <scope>NUCLEOTIDE SEQUENCE [LARGE SCALE GENOMIC DNA]</scope>
    <source>
        <strain evidence="1 2">DD2</strain>
    </source>
</reference>
<dbReference type="EMBL" id="FO117623">
    <property type="protein sequence ID" value="CCG04995.1"/>
    <property type="molecule type" value="Genomic_DNA"/>
</dbReference>
<keyword evidence="2" id="KW-1185">Reference proteome</keyword>
<dbReference type="Proteomes" id="UP000007517">
    <property type="component" value="Chromosome"/>
</dbReference>
<organism evidence="1 2">
    <name type="scientific">Blastococcus saxobsidens (strain DD2)</name>
    <dbReference type="NCBI Taxonomy" id="1146883"/>
    <lineage>
        <taxon>Bacteria</taxon>
        <taxon>Bacillati</taxon>
        <taxon>Actinomycetota</taxon>
        <taxon>Actinomycetes</taxon>
        <taxon>Geodermatophilales</taxon>
        <taxon>Geodermatophilaceae</taxon>
        <taxon>Blastococcus</taxon>
    </lineage>
</organism>
<dbReference type="HOGENOM" id="CLU_3408827_0_0_11"/>
<proteinExistence type="predicted"/>
<dbReference type="KEGG" id="bsd:BLASA_4169"/>
<gene>
    <name evidence="1" type="ordered locus">BLASA_4169</name>
</gene>
<reference evidence="2" key="2">
    <citation type="submission" date="2012-02" db="EMBL/GenBank/DDBJ databases">
        <title>Complete genome sequence of Blastococcus saxobsidens strain DD2.</title>
        <authorList>
            <person name="Genoscope."/>
        </authorList>
    </citation>
    <scope>NUCLEOTIDE SEQUENCE [LARGE SCALE GENOMIC DNA]</scope>
    <source>
        <strain evidence="2">DD2</strain>
    </source>
</reference>
<dbReference type="AlphaFoldDB" id="H6RL28"/>
<evidence type="ECO:0000313" key="1">
    <source>
        <dbReference type="EMBL" id="CCG04995.1"/>
    </source>
</evidence>
<protein>
    <submittedName>
        <fullName evidence="1">Uncharacterized protein</fullName>
    </submittedName>
</protein>